<evidence type="ECO:0000256" key="1">
    <source>
        <dbReference type="SAM" id="MobiDB-lite"/>
    </source>
</evidence>
<dbReference type="EMBL" id="KC740785">
    <property type="protein sequence ID" value="AGM32609.1"/>
    <property type="molecule type" value="mRNA"/>
</dbReference>
<organism evidence="2">
    <name type="scientific">Coptotermes formosanus</name>
    <name type="common">Formosan subterranean termite</name>
    <dbReference type="NCBI Taxonomy" id="36987"/>
    <lineage>
        <taxon>Eukaryota</taxon>
        <taxon>Metazoa</taxon>
        <taxon>Ecdysozoa</taxon>
        <taxon>Arthropoda</taxon>
        <taxon>Hexapoda</taxon>
        <taxon>Insecta</taxon>
        <taxon>Pterygota</taxon>
        <taxon>Neoptera</taxon>
        <taxon>Polyneoptera</taxon>
        <taxon>Dictyoptera</taxon>
        <taxon>Blattodea</taxon>
        <taxon>Blattoidea</taxon>
        <taxon>Termitoidae</taxon>
        <taxon>Rhinotermitidae</taxon>
        <taxon>Coptotermes</taxon>
    </lineage>
</organism>
<proteinExistence type="evidence at transcript level"/>
<reference evidence="2" key="1">
    <citation type="submission" date="2013-03" db="EMBL/GenBank/DDBJ databases">
        <title>Immune-Related transcriptome of Coptotermes formosanus Shiraki workers: the defense mechanism.</title>
        <authorList>
            <person name="Hussain A."/>
            <person name="Li Y.F."/>
            <person name="Wen S.Y."/>
        </authorList>
    </citation>
    <scope>NUCLEOTIDE SEQUENCE</scope>
</reference>
<accession>R4UKG7</accession>
<name>R4UKG7_COPFO</name>
<sequence length="242" mass="27342">MGTSMVVEGTDSQESSSDLQDRQDKNPEILCDVANEQKNVNNITPKTEQSKKKRKRGKKPVGCSIPGSKHVMEVPKIHSNYMKCESDSIQSVQNVLLTQKLEPLMENHHDITDAMNLVEVESTGMEQQVSECCQGESIIVEEKGRTPELECVDIPNQESCIPPPDHLADIQHETEFLRTSELVPVLDYAIPVNEYGNQKEADISVMKKDSKLREMSSLPVSRGKRGHRKRKKCYRSGPRKRK</sequence>
<feature type="compositionally biased region" description="Polar residues" evidence="1">
    <location>
        <begin position="36"/>
        <end position="47"/>
    </location>
</feature>
<feature type="compositionally biased region" description="Basic residues" evidence="1">
    <location>
        <begin position="222"/>
        <end position="242"/>
    </location>
</feature>
<evidence type="ECO:0000313" key="2">
    <source>
        <dbReference type="EMBL" id="AGM32609.1"/>
    </source>
</evidence>
<protein>
    <submittedName>
        <fullName evidence="2">Uncharacterized protein</fullName>
    </submittedName>
</protein>
<feature type="region of interest" description="Disordered" evidence="1">
    <location>
        <begin position="207"/>
        <end position="242"/>
    </location>
</feature>
<feature type="region of interest" description="Disordered" evidence="1">
    <location>
        <begin position="1"/>
        <end position="67"/>
    </location>
</feature>
<dbReference type="AlphaFoldDB" id="R4UKG7"/>